<dbReference type="EnsemblMetazoa" id="PPA42246.1">
    <property type="protein sequence ID" value="PPA42246.1"/>
    <property type="gene ID" value="WBGene00280615"/>
</dbReference>
<reference evidence="1" key="2">
    <citation type="submission" date="2022-06" db="UniProtKB">
        <authorList>
            <consortium name="EnsemblMetazoa"/>
        </authorList>
    </citation>
    <scope>IDENTIFICATION</scope>
    <source>
        <strain evidence="1">PS312</strain>
    </source>
</reference>
<accession>A0A2A6C1H7</accession>
<sequence length="340" mass="39058">MFFNGDSLQVYNESLLVTLTVQRYAHALLHGTPVEKVPELFKSESAGLFYHAFLAYMRKDRISFDAFFLHFPAIFVFDNVWTLNKESASKIPSVSRANCVPERDTTRIYVDRSKLFSGVGVVHANNIAKIKIQSSECLRKGMPYFVSVPIDIVDDRAKYPIGAKVIRLYNDEKDTVQGTIIRLETEQNLMEKEECLIDLSDNDDITATVVKETKTMDETRDNSIVRTLDIRATIAEREHKRQEDMLRLANDGIEVHEMGQQVLNLFPYGYDDYLEYLEKRPFLFDVQQRENDGAVIIKSRRASDGRSISKLEAILMCTAANESLPEEDRFNFDDLKGRRS</sequence>
<dbReference type="AlphaFoldDB" id="A0A2A6C1H7"/>
<gene>
    <name evidence="1" type="primary">WBGene00280615</name>
</gene>
<protein>
    <submittedName>
        <fullName evidence="1">Uncharacterized protein</fullName>
    </submittedName>
</protein>
<organism evidence="1 2">
    <name type="scientific">Pristionchus pacificus</name>
    <name type="common">Parasitic nematode worm</name>
    <dbReference type="NCBI Taxonomy" id="54126"/>
    <lineage>
        <taxon>Eukaryota</taxon>
        <taxon>Metazoa</taxon>
        <taxon>Ecdysozoa</taxon>
        <taxon>Nematoda</taxon>
        <taxon>Chromadorea</taxon>
        <taxon>Rhabditida</taxon>
        <taxon>Rhabditina</taxon>
        <taxon>Diplogasteromorpha</taxon>
        <taxon>Diplogasteroidea</taxon>
        <taxon>Neodiplogasteridae</taxon>
        <taxon>Pristionchus</taxon>
    </lineage>
</organism>
<name>A0A2A6C1H7_PRIPA</name>
<proteinExistence type="predicted"/>
<evidence type="ECO:0000313" key="2">
    <source>
        <dbReference type="Proteomes" id="UP000005239"/>
    </source>
</evidence>
<reference evidence="2" key="1">
    <citation type="journal article" date="2008" name="Nat. Genet.">
        <title>The Pristionchus pacificus genome provides a unique perspective on nematode lifestyle and parasitism.</title>
        <authorList>
            <person name="Dieterich C."/>
            <person name="Clifton S.W."/>
            <person name="Schuster L.N."/>
            <person name="Chinwalla A."/>
            <person name="Delehaunty K."/>
            <person name="Dinkelacker I."/>
            <person name="Fulton L."/>
            <person name="Fulton R."/>
            <person name="Godfrey J."/>
            <person name="Minx P."/>
            <person name="Mitreva M."/>
            <person name="Roeseler W."/>
            <person name="Tian H."/>
            <person name="Witte H."/>
            <person name="Yang S.P."/>
            <person name="Wilson R.K."/>
            <person name="Sommer R.J."/>
        </authorList>
    </citation>
    <scope>NUCLEOTIDE SEQUENCE [LARGE SCALE GENOMIC DNA]</scope>
    <source>
        <strain evidence="2">PS312</strain>
    </source>
</reference>
<keyword evidence="2" id="KW-1185">Reference proteome</keyword>
<dbReference type="Proteomes" id="UP000005239">
    <property type="component" value="Unassembled WGS sequence"/>
</dbReference>
<evidence type="ECO:0000313" key="1">
    <source>
        <dbReference type="EnsemblMetazoa" id="PPA42246.1"/>
    </source>
</evidence>
<accession>A0A8R1V1Y6</accession>